<dbReference type="InterPro" id="IPR011010">
    <property type="entry name" value="DNA_brk_join_enz"/>
</dbReference>
<dbReference type="GO" id="GO:0003677">
    <property type="term" value="F:DNA binding"/>
    <property type="evidence" value="ECO:0007669"/>
    <property type="project" value="InterPro"/>
</dbReference>
<evidence type="ECO:0000313" key="3">
    <source>
        <dbReference type="EMBL" id="KAA6320283.1"/>
    </source>
</evidence>
<dbReference type="EMBL" id="SNRY01003636">
    <property type="protein sequence ID" value="KAA6320283.1"/>
    <property type="molecule type" value="Genomic_DNA"/>
</dbReference>
<dbReference type="GO" id="GO:0006310">
    <property type="term" value="P:DNA recombination"/>
    <property type="evidence" value="ECO:0007669"/>
    <property type="project" value="UniProtKB-KW"/>
</dbReference>
<name>A0A5J4QI85_9ZZZZ</name>
<dbReference type="InterPro" id="IPR002104">
    <property type="entry name" value="Integrase_catalytic"/>
</dbReference>
<proteinExistence type="predicted"/>
<dbReference type="PANTHER" id="PTHR30349">
    <property type="entry name" value="PHAGE INTEGRASE-RELATED"/>
    <property type="match status" value="1"/>
</dbReference>
<protein>
    <recommendedName>
        <fullName evidence="2">Tyr recombinase domain-containing protein</fullName>
    </recommendedName>
</protein>
<sequence length="318" mass="36683">PAYSPEVNPVESLWHHIREKGKFKNTTFHSLGEVESRLVQVIVDRWHKTRENDSPGTLHNKYSVWSQLARFMSRHGYECHIPKLPRYSKSAKQGFAPYIFTHEQITAILNRSTEWGISRWNMSTPVFCVPAVLRLLYSTGLRISEALLIKNSDVKMDKGYIHIRKTKNGCERIVPINNDMRAVLQQYIFYRDKMPIKDIAASGNCFFIKPDGYPSTPRAIYESFRILLRKCGIPFTGNHQGPRLHDLRHTMAVHSLEQMARNGMDLYASMPIISTCLGHKSLSATEQYVRLTYEIYPELTEQCSAVAAFVYPKNIKME</sequence>
<gene>
    <name evidence="3" type="ORF">EZS27_029925</name>
</gene>
<dbReference type="Pfam" id="PF00589">
    <property type="entry name" value="Phage_integrase"/>
    <property type="match status" value="1"/>
</dbReference>
<comment type="caution">
    <text evidence="3">The sequence shown here is derived from an EMBL/GenBank/DDBJ whole genome shotgun (WGS) entry which is preliminary data.</text>
</comment>
<organism evidence="3">
    <name type="scientific">termite gut metagenome</name>
    <dbReference type="NCBI Taxonomy" id="433724"/>
    <lineage>
        <taxon>unclassified sequences</taxon>
        <taxon>metagenomes</taxon>
        <taxon>organismal metagenomes</taxon>
    </lineage>
</organism>
<dbReference type="AlphaFoldDB" id="A0A5J4QI85"/>
<accession>A0A5J4QI85</accession>
<dbReference type="InterPro" id="IPR050090">
    <property type="entry name" value="Tyrosine_recombinase_XerCD"/>
</dbReference>
<dbReference type="SUPFAM" id="SSF56349">
    <property type="entry name" value="DNA breaking-rejoining enzymes"/>
    <property type="match status" value="1"/>
</dbReference>
<evidence type="ECO:0000256" key="1">
    <source>
        <dbReference type="ARBA" id="ARBA00023172"/>
    </source>
</evidence>
<reference evidence="3" key="1">
    <citation type="submission" date="2019-03" db="EMBL/GenBank/DDBJ databases">
        <title>Single cell metagenomics reveals metabolic interactions within the superorganism composed of flagellate Streblomastix strix and complex community of Bacteroidetes bacteria on its surface.</title>
        <authorList>
            <person name="Treitli S.C."/>
            <person name="Kolisko M."/>
            <person name="Husnik F."/>
            <person name="Keeling P."/>
            <person name="Hampl V."/>
        </authorList>
    </citation>
    <scope>NUCLEOTIDE SEQUENCE</scope>
    <source>
        <strain evidence="3">STM</strain>
    </source>
</reference>
<dbReference type="PROSITE" id="PS51898">
    <property type="entry name" value="TYR_RECOMBINASE"/>
    <property type="match status" value="1"/>
</dbReference>
<feature type="domain" description="Tyr recombinase" evidence="2">
    <location>
        <begin position="95"/>
        <end position="309"/>
    </location>
</feature>
<feature type="non-terminal residue" evidence="3">
    <location>
        <position position="1"/>
    </location>
</feature>
<dbReference type="InterPro" id="IPR013762">
    <property type="entry name" value="Integrase-like_cat_sf"/>
</dbReference>
<evidence type="ECO:0000259" key="2">
    <source>
        <dbReference type="PROSITE" id="PS51898"/>
    </source>
</evidence>
<dbReference type="PANTHER" id="PTHR30349:SF64">
    <property type="entry name" value="PROPHAGE INTEGRASE INTD-RELATED"/>
    <property type="match status" value="1"/>
</dbReference>
<keyword evidence="1" id="KW-0233">DNA recombination</keyword>
<dbReference type="Gene3D" id="1.10.443.10">
    <property type="entry name" value="Intergrase catalytic core"/>
    <property type="match status" value="1"/>
</dbReference>
<dbReference type="GO" id="GO:0015074">
    <property type="term" value="P:DNA integration"/>
    <property type="evidence" value="ECO:0007669"/>
    <property type="project" value="InterPro"/>
</dbReference>